<dbReference type="GO" id="GO:0005886">
    <property type="term" value="C:plasma membrane"/>
    <property type="evidence" value="ECO:0007669"/>
    <property type="project" value="TreeGrafter"/>
</dbReference>
<evidence type="ECO:0000256" key="3">
    <source>
        <dbReference type="ARBA" id="ARBA00012925"/>
    </source>
</evidence>
<reference evidence="11 12" key="1">
    <citation type="journal article" date="2019" name="PLoS Biol.">
        <title>Sex chromosomes control vertical transmission of feminizing Wolbachia symbionts in an isopod.</title>
        <authorList>
            <person name="Becking T."/>
            <person name="Chebbi M.A."/>
            <person name="Giraud I."/>
            <person name="Moumen B."/>
            <person name="Laverre T."/>
            <person name="Caubet Y."/>
            <person name="Peccoud J."/>
            <person name="Gilbert C."/>
            <person name="Cordaux R."/>
        </authorList>
    </citation>
    <scope>NUCLEOTIDE SEQUENCE [LARGE SCALE GENOMIC DNA]</scope>
    <source>
        <strain evidence="11">ANa2</strain>
        <tissue evidence="11">Whole body excluding digestive tract and cuticle</tissue>
    </source>
</reference>
<comment type="cofactor">
    <cofactor evidence="9">
        <name>Zn(2+)</name>
        <dbReference type="ChEBI" id="CHEBI:29105"/>
    </cofactor>
</comment>
<dbReference type="PANTHER" id="PTHR18952:SF265">
    <property type="entry name" value="CARBONIC ANHYDRASE"/>
    <property type="match status" value="1"/>
</dbReference>
<keyword evidence="6" id="KW-0325">Glycoprotein</keyword>
<dbReference type="InterPro" id="IPR001148">
    <property type="entry name" value="CA_dom"/>
</dbReference>
<evidence type="ECO:0000256" key="9">
    <source>
        <dbReference type="RuleBase" id="RU367011"/>
    </source>
</evidence>
<keyword evidence="7 9" id="KW-0456">Lyase</keyword>
<dbReference type="InterPro" id="IPR036398">
    <property type="entry name" value="CA_dom_sf"/>
</dbReference>
<dbReference type="EMBL" id="SEYY01000279">
    <property type="protein sequence ID" value="KAB7507634.1"/>
    <property type="molecule type" value="Genomic_DNA"/>
</dbReference>
<name>A0A5N5TN74_9CRUS</name>
<sequence>MFFTCSGSRQSPINIETGSVKREYWRPFVFKHYDSVPTRMRIKNNGHSAQVEIDAPNAPRVGEGGLKDDYIFAQFHFHWGSDSTRGSEHTIDGVRYPLELHLVHYKASAGSLAEAVKHPDGLAVLGVLFEISDKDNAAFTPLVGALENIKIAGRVSDVPANYPLSAFLPNDKDNFFRYEGSLTTPTCNEVVIWTMFRQPVPISEKQLAAFRQLLGDDGHHQIQDNYRPPQQIRSRKVFVNAASSAEDATSMKKLGLALYFMSTMAVLMMNM</sequence>
<dbReference type="InterPro" id="IPR018338">
    <property type="entry name" value="Carbonic_anhydrase_a-class_CS"/>
</dbReference>
<comment type="caution">
    <text evidence="11">The sequence shown here is derived from an EMBL/GenBank/DDBJ whole genome shotgun (WGS) entry which is preliminary data.</text>
</comment>
<dbReference type="SMART" id="SM01057">
    <property type="entry name" value="Carb_anhydrase"/>
    <property type="match status" value="1"/>
</dbReference>
<keyword evidence="4 9" id="KW-0479">Metal-binding</keyword>
<proteinExistence type="inferred from homology"/>
<dbReference type="CDD" id="cd00326">
    <property type="entry name" value="alpha_CA"/>
    <property type="match status" value="1"/>
</dbReference>
<dbReference type="GO" id="GO:0004089">
    <property type="term" value="F:carbonate dehydratase activity"/>
    <property type="evidence" value="ECO:0007669"/>
    <property type="project" value="UniProtKB-UniRule"/>
</dbReference>
<dbReference type="PROSITE" id="PS51144">
    <property type="entry name" value="ALPHA_CA_2"/>
    <property type="match status" value="1"/>
</dbReference>
<comment type="similarity">
    <text evidence="2 9">Belongs to the alpha-carbonic anhydrase family.</text>
</comment>
<evidence type="ECO:0000313" key="12">
    <source>
        <dbReference type="Proteomes" id="UP000326759"/>
    </source>
</evidence>
<dbReference type="Pfam" id="PF00194">
    <property type="entry name" value="Carb_anhydrase"/>
    <property type="match status" value="1"/>
</dbReference>
<gene>
    <name evidence="11" type="primary">ca2_0</name>
    <name evidence="11" type="ORF">Anas_01499</name>
</gene>
<dbReference type="OrthoDB" id="429145at2759"/>
<evidence type="ECO:0000256" key="8">
    <source>
        <dbReference type="ARBA" id="ARBA00048348"/>
    </source>
</evidence>
<dbReference type="InterPro" id="IPR023561">
    <property type="entry name" value="Carbonic_anhydrase_a-class"/>
</dbReference>
<keyword evidence="12" id="KW-1185">Reference proteome</keyword>
<dbReference type="PROSITE" id="PS00162">
    <property type="entry name" value="ALPHA_CA_1"/>
    <property type="match status" value="1"/>
</dbReference>
<evidence type="ECO:0000256" key="2">
    <source>
        <dbReference type="ARBA" id="ARBA00010718"/>
    </source>
</evidence>
<comment type="catalytic activity">
    <reaction evidence="8 9">
        <text>hydrogencarbonate + H(+) = CO2 + H2O</text>
        <dbReference type="Rhea" id="RHEA:10748"/>
        <dbReference type="ChEBI" id="CHEBI:15377"/>
        <dbReference type="ChEBI" id="CHEBI:15378"/>
        <dbReference type="ChEBI" id="CHEBI:16526"/>
        <dbReference type="ChEBI" id="CHEBI:17544"/>
        <dbReference type="EC" id="4.2.1.1"/>
    </reaction>
</comment>
<dbReference type="FunFam" id="3.10.200.10:FF:000003">
    <property type="entry name" value="Carbonic anhydrase 12"/>
    <property type="match status" value="1"/>
</dbReference>
<dbReference type="SUPFAM" id="SSF51069">
    <property type="entry name" value="Carbonic anhydrase"/>
    <property type="match status" value="1"/>
</dbReference>
<dbReference type="AlphaFoldDB" id="A0A5N5TN74"/>
<dbReference type="Proteomes" id="UP000326759">
    <property type="component" value="Unassembled WGS sequence"/>
</dbReference>
<dbReference type="GO" id="GO:0008270">
    <property type="term" value="F:zinc ion binding"/>
    <property type="evidence" value="ECO:0007669"/>
    <property type="project" value="UniProtKB-UniRule"/>
</dbReference>
<dbReference type="EC" id="4.2.1.1" evidence="3 9"/>
<feature type="domain" description="Alpha-carbonic anhydrase" evidence="10">
    <location>
        <begin position="1"/>
        <end position="241"/>
    </location>
</feature>
<keyword evidence="5 9" id="KW-0862">Zinc</keyword>
<evidence type="ECO:0000256" key="7">
    <source>
        <dbReference type="ARBA" id="ARBA00023239"/>
    </source>
</evidence>
<evidence type="ECO:0000259" key="10">
    <source>
        <dbReference type="PROSITE" id="PS51144"/>
    </source>
</evidence>
<evidence type="ECO:0000256" key="1">
    <source>
        <dbReference type="ARBA" id="ARBA00002904"/>
    </source>
</evidence>
<evidence type="ECO:0000256" key="5">
    <source>
        <dbReference type="ARBA" id="ARBA00022833"/>
    </source>
</evidence>
<evidence type="ECO:0000256" key="6">
    <source>
        <dbReference type="ARBA" id="ARBA00023180"/>
    </source>
</evidence>
<organism evidence="11 12">
    <name type="scientific">Armadillidium nasatum</name>
    <dbReference type="NCBI Taxonomy" id="96803"/>
    <lineage>
        <taxon>Eukaryota</taxon>
        <taxon>Metazoa</taxon>
        <taxon>Ecdysozoa</taxon>
        <taxon>Arthropoda</taxon>
        <taxon>Crustacea</taxon>
        <taxon>Multicrustacea</taxon>
        <taxon>Malacostraca</taxon>
        <taxon>Eumalacostraca</taxon>
        <taxon>Peracarida</taxon>
        <taxon>Isopoda</taxon>
        <taxon>Oniscidea</taxon>
        <taxon>Crinocheta</taxon>
        <taxon>Armadillidiidae</taxon>
        <taxon>Armadillidium</taxon>
    </lineage>
</organism>
<dbReference type="PANTHER" id="PTHR18952">
    <property type="entry name" value="CARBONIC ANHYDRASE"/>
    <property type="match status" value="1"/>
</dbReference>
<dbReference type="Gene3D" id="3.10.200.10">
    <property type="entry name" value="Alpha carbonic anhydrase"/>
    <property type="match status" value="1"/>
</dbReference>
<accession>A0A5N5TN74</accession>
<evidence type="ECO:0000256" key="4">
    <source>
        <dbReference type="ARBA" id="ARBA00022723"/>
    </source>
</evidence>
<protein>
    <recommendedName>
        <fullName evidence="3 9">Carbonic anhydrase</fullName>
        <ecNumber evidence="3 9">4.2.1.1</ecNumber>
    </recommendedName>
</protein>
<evidence type="ECO:0000313" key="11">
    <source>
        <dbReference type="EMBL" id="KAB7507634.1"/>
    </source>
</evidence>
<comment type="function">
    <text evidence="1 9">Reversible hydration of carbon dioxide.</text>
</comment>